<dbReference type="AlphaFoldDB" id="A0A250XRR6"/>
<feature type="compositionally biased region" description="Polar residues" evidence="1">
    <location>
        <begin position="283"/>
        <end position="295"/>
    </location>
</feature>
<evidence type="ECO:0008006" key="4">
    <source>
        <dbReference type="Google" id="ProtNLM"/>
    </source>
</evidence>
<reference evidence="2 3" key="1">
    <citation type="submission" date="2017-08" db="EMBL/GenBank/DDBJ databases">
        <title>Acidophilic green algal genome provides insights into adaptation to an acidic environment.</title>
        <authorList>
            <person name="Hirooka S."/>
            <person name="Hirose Y."/>
            <person name="Kanesaki Y."/>
            <person name="Higuchi S."/>
            <person name="Fujiwara T."/>
            <person name="Onuma R."/>
            <person name="Era A."/>
            <person name="Ohbayashi R."/>
            <person name="Uzuka A."/>
            <person name="Nozaki H."/>
            <person name="Yoshikawa H."/>
            <person name="Miyagishima S.Y."/>
        </authorList>
    </citation>
    <scope>NUCLEOTIDE SEQUENCE [LARGE SCALE GENOMIC DNA]</scope>
    <source>
        <strain evidence="2 3">NIES-2499</strain>
    </source>
</reference>
<evidence type="ECO:0000313" key="2">
    <source>
        <dbReference type="EMBL" id="GAX85781.1"/>
    </source>
</evidence>
<evidence type="ECO:0000256" key="1">
    <source>
        <dbReference type="SAM" id="MobiDB-lite"/>
    </source>
</evidence>
<feature type="compositionally biased region" description="Basic and acidic residues" evidence="1">
    <location>
        <begin position="269"/>
        <end position="281"/>
    </location>
</feature>
<dbReference type="EMBL" id="BEGY01000191">
    <property type="protein sequence ID" value="GAX85781.1"/>
    <property type="molecule type" value="Genomic_DNA"/>
</dbReference>
<sequence>MSSIISSEPFLMCLPQEPMTTYFKRLRDSIMKGKDADMQLNNMTSLSRCEDMKHDGVYIHKRPLFGLSGSNPMPSCGTVFYHAIIFVKEGDKVHKLDFGPSNGADVTSNILEGTEGRTVLTRGLDLKFIFEEAQRESMVQLPFLYCGPTVVGVNSPFMRKVITFIETGGYHALWRNCIHACDLMTRVLTAGAVINGPLLYDIIVGEVPQIDDPRVLMLQLMLQRSWFDVCDGSKFMKEILADTITGACDNNEALFLSVHQSDPVNENVADDKQGRNEHDSSAHVCSTSHVPSHMP</sequence>
<evidence type="ECO:0000313" key="3">
    <source>
        <dbReference type="Proteomes" id="UP000232323"/>
    </source>
</evidence>
<proteinExistence type="predicted"/>
<comment type="caution">
    <text evidence="2">The sequence shown here is derived from an EMBL/GenBank/DDBJ whole genome shotgun (WGS) entry which is preliminary data.</text>
</comment>
<feature type="region of interest" description="Disordered" evidence="1">
    <location>
        <begin position="266"/>
        <end position="295"/>
    </location>
</feature>
<organism evidence="2 3">
    <name type="scientific">Chlamydomonas eustigma</name>
    <dbReference type="NCBI Taxonomy" id="1157962"/>
    <lineage>
        <taxon>Eukaryota</taxon>
        <taxon>Viridiplantae</taxon>
        <taxon>Chlorophyta</taxon>
        <taxon>core chlorophytes</taxon>
        <taxon>Chlorophyceae</taxon>
        <taxon>CS clade</taxon>
        <taxon>Chlamydomonadales</taxon>
        <taxon>Chlamydomonadaceae</taxon>
        <taxon>Chlamydomonas</taxon>
    </lineage>
</organism>
<keyword evidence="3" id="KW-1185">Reference proteome</keyword>
<accession>A0A250XRR6</accession>
<dbReference type="Proteomes" id="UP000232323">
    <property type="component" value="Unassembled WGS sequence"/>
</dbReference>
<dbReference type="OrthoDB" id="547706at2759"/>
<gene>
    <name evidence="2" type="ORF">CEUSTIGMA_g13196.t1</name>
</gene>
<protein>
    <recommendedName>
        <fullName evidence="4">LRAT domain-containing protein</fullName>
    </recommendedName>
</protein>
<name>A0A250XRR6_9CHLO</name>